<sequence length="55" mass="6136">MQIENIGESTTTNPSLRPPYSHYIASFSITHNLAATSAVQADQFLLCEQVYCIFL</sequence>
<reference evidence="1" key="1">
    <citation type="submission" date="2017-03" db="EMBL/GenBank/DDBJ databases">
        <title>The mitochondrial genome of the carnivorous plant Utricularia reniformis (Lentibulariaceae): structure, comparative analysis and evolutionary landmarks.</title>
        <authorList>
            <person name="Silva S.R."/>
            <person name="Alvarenga D.O."/>
            <person name="Michael T.P."/>
            <person name="Miranda V.F.O."/>
            <person name="Varani A.M."/>
        </authorList>
    </citation>
    <scope>NUCLEOTIDE SEQUENCE</scope>
</reference>
<dbReference type="EMBL" id="KY774314">
    <property type="protein sequence ID" value="ART30765.1"/>
    <property type="molecule type" value="Genomic_DNA"/>
</dbReference>
<name>A0A1Y0B009_9LAMI</name>
<proteinExistence type="predicted"/>
<protein>
    <submittedName>
        <fullName evidence="1">Uncharacterized protein</fullName>
    </submittedName>
</protein>
<dbReference type="AlphaFoldDB" id="A0A1Y0B009"/>
<organism evidence="1">
    <name type="scientific">Utricularia reniformis</name>
    <dbReference type="NCBI Taxonomy" id="192314"/>
    <lineage>
        <taxon>Eukaryota</taxon>
        <taxon>Viridiplantae</taxon>
        <taxon>Streptophyta</taxon>
        <taxon>Embryophyta</taxon>
        <taxon>Tracheophyta</taxon>
        <taxon>Spermatophyta</taxon>
        <taxon>Magnoliopsida</taxon>
        <taxon>eudicotyledons</taxon>
        <taxon>Gunneridae</taxon>
        <taxon>Pentapetalae</taxon>
        <taxon>asterids</taxon>
        <taxon>lamiids</taxon>
        <taxon>Lamiales</taxon>
        <taxon>Lentibulariaceae</taxon>
        <taxon>Utricularia</taxon>
    </lineage>
</organism>
<accession>A0A1Y0B009</accession>
<gene>
    <name evidence="1" type="ORF">AEK19_MT0509</name>
</gene>
<geneLocation type="mitochondrion" evidence="1"/>
<keyword evidence="1" id="KW-0496">Mitochondrion</keyword>
<evidence type="ECO:0000313" key="1">
    <source>
        <dbReference type="EMBL" id="ART30765.1"/>
    </source>
</evidence>